<protein>
    <submittedName>
        <fullName evidence="2">Uncharacterized protein</fullName>
    </submittedName>
</protein>
<evidence type="ECO:0000256" key="1">
    <source>
        <dbReference type="SAM" id="MobiDB-lite"/>
    </source>
</evidence>
<sequence>CERDINQRRSAFLLIPKSKVTCTLLLLKSYCTSTCSTSTYTTMSAYTSTLFASSLEDLNTLASTTILSLETASVCSDSLNPFLDPSDLTSSVRPSASLLSLTTALASSPLDSGSDSGSPNSGDSDGAVKSASSLHSRRDTSIRPLSAAEEVLPVTDSDMDFMCKGPFSPKSGRLIDPELNESETDRLLQCSDMSSYEASGATERSKPAPALALHNRLKPSRASTTPNARPGRDGYAVLGETPSDTLGAPSATGAWGTLKRSLSTASKKRRSASVAPSPPVQGEEDVIGVMRYSLDSRPEVTFVSAVGGSSTQSDLPVASVDAPASGSAGPGKGSLVRLFSGMKGPKKDGSSGSSPLSASNSDSI</sequence>
<feature type="compositionally biased region" description="Low complexity" evidence="1">
    <location>
        <begin position="316"/>
        <end position="327"/>
    </location>
</feature>
<evidence type="ECO:0000313" key="2">
    <source>
        <dbReference type="EMBL" id="KAF6754948.1"/>
    </source>
</evidence>
<proteinExistence type="predicted"/>
<name>A0A8H6HXB7_9AGAR</name>
<accession>A0A8H6HXB7</accession>
<dbReference type="EMBL" id="JACGCI010000032">
    <property type="protein sequence ID" value="KAF6754948.1"/>
    <property type="molecule type" value="Genomic_DNA"/>
</dbReference>
<feature type="region of interest" description="Disordered" evidence="1">
    <location>
        <begin position="307"/>
        <end position="364"/>
    </location>
</feature>
<gene>
    <name evidence="2" type="ORF">DFP72DRAFT_1123531</name>
</gene>
<feature type="region of interest" description="Disordered" evidence="1">
    <location>
        <begin position="195"/>
        <end position="282"/>
    </location>
</feature>
<feature type="compositionally biased region" description="Low complexity" evidence="1">
    <location>
        <begin position="108"/>
        <end position="125"/>
    </location>
</feature>
<feature type="non-terminal residue" evidence="2">
    <location>
        <position position="1"/>
    </location>
</feature>
<feature type="region of interest" description="Disordered" evidence="1">
    <location>
        <begin position="108"/>
        <end position="142"/>
    </location>
</feature>
<organism evidence="2 3">
    <name type="scientific">Ephemerocybe angulata</name>
    <dbReference type="NCBI Taxonomy" id="980116"/>
    <lineage>
        <taxon>Eukaryota</taxon>
        <taxon>Fungi</taxon>
        <taxon>Dikarya</taxon>
        <taxon>Basidiomycota</taxon>
        <taxon>Agaricomycotina</taxon>
        <taxon>Agaricomycetes</taxon>
        <taxon>Agaricomycetidae</taxon>
        <taxon>Agaricales</taxon>
        <taxon>Agaricineae</taxon>
        <taxon>Psathyrellaceae</taxon>
        <taxon>Ephemerocybe</taxon>
    </lineage>
</organism>
<feature type="compositionally biased region" description="Low complexity" evidence="1">
    <location>
        <begin position="350"/>
        <end position="364"/>
    </location>
</feature>
<evidence type="ECO:0000313" key="3">
    <source>
        <dbReference type="Proteomes" id="UP000521943"/>
    </source>
</evidence>
<reference evidence="2 3" key="1">
    <citation type="submission" date="2020-07" db="EMBL/GenBank/DDBJ databases">
        <title>Comparative genomics of pyrophilous fungi reveals a link between fire events and developmental genes.</title>
        <authorList>
            <consortium name="DOE Joint Genome Institute"/>
            <person name="Steindorff A.S."/>
            <person name="Carver A."/>
            <person name="Calhoun S."/>
            <person name="Stillman K."/>
            <person name="Liu H."/>
            <person name="Lipzen A."/>
            <person name="Pangilinan J."/>
            <person name="Labutti K."/>
            <person name="Bruns T.D."/>
            <person name="Grigoriev I.V."/>
        </authorList>
    </citation>
    <scope>NUCLEOTIDE SEQUENCE [LARGE SCALE GENOMIC DNA]</scope>
    <source>
        <strain evidence="2 3">CBS 144469</strain>
    </source>
</reference>
<dbReference type="Proteomes" id="UP000521943">
    <property type="component" value="Unassembled WGS sequence"/>
</dbReference>
<keyword evidence="3" id="KW-1185">Reference proteome</keyword>
<dbReference type="AlphaFoldDB" id="A0A8H6HXB7"/>
<comment type="caution">
    <text evidence="2">The sequence shown here is derived from an EMBL/GenBank/DDBJ whole genome shotgun (WGS) entry which is preliminary data.</text>
</comment>